<feature type="transmembrane region" description="Helical" evidence="1">
    <location>
        <begin position="148"/>
        <end position="168"/>
    </location>
</feature>
<dbReference type="eggNOG" id="COG4243">
    <property type="taxonomic scope" value="Bacteria"/>
</dbReference>
<feature type="transmembrane region" description="Helical" evidence="1">
    <location>
        <begin position="118"/>
        <end position="136"/>
    </location>
</feature>
<feature type="transmembrane region" description="Helical" evidence="1">
    <location>
        <begin position="357"/>
        <end position="379"/>
    </location>
</feature>
<protein>
    <recommendedName>
        <fullName evidence="4">NnrS protein</fullName>
    </recommendedName>
</protein>
<feature type="transmembrane region" description="Helical" evidence="1">
    <location>
        <begin position="288"/>
        <end position="312"/>
    </location>
</feature>
<dbReference type="AlphaFoldDB" id="I3Z5S5"/>
<feature type="transmembrane region" description="Helical" evidence="1">
    <location>
        <begin position="226"/>
        <end position="245"/>
    </location>
</feature>
<dbReference type="PATRIC" id="fig|866536.3.peg.2075"/>
<dbReference type="OrthoDB" id="9811974at2"/>
<dbReference type="HOGENOM" id="CLU_047686_0_0_10"/>
<feature type="transmembrane region" description="Helical" evidence="1">
    <location>
        <begin position="257"/>
        <end position="276"/>
    </location>
</feature>
<dbReference type="EMBL" id="CP003281">
    <property type="protein sequence ID" value="AFL84593.1"/>
    <property type="molecule type" value="Genomic_DNA"/>
</dbReference>
<evidence type="ECO:0000256" key="1">
    <source>
        <dbReference type="SAM" id="Phobius"/>
    </source>
</evidence>
<keyword evidence="1" id="KW-1133">Transmembrane helix</keyword>
<evidence type="ECO:0000313" key="2">
    <source>
        <dbReference type="EMBL" id="AFL84593.1"/>
    </source>
</evidence>
<organism evidence="2 3">
    <name type="scientific">Belliella baltica (strain DSM 15883 / CIP 108006 / LMG 21964 / BA134)</name>
    <dbReference type="NCBI Taxonomy" id="866536"/>
    <lineage>
        <taxon>Bacteria</taxon>
        <taxon>Pseudomonadati</taxon>
        <taxon>Bacteroidota</taxon>
        <taxon>Cytophagia</taxon>
        <taxon>Cytophagales</taxon>
        <taxon>Cyclobacteriaceae</taxon>
        <taxon>Belliella</taxon>
    </lineage>
</organism>
<name>I3Z5S5_BELBD</name>
<proteinExistence type="predicted"/>
<dbReference type="STRING" id="866536.Belba_2019"/>
<keyword evidence="1" id="KW-0812">Transmembrane</keyword>
<feature type="transmembrane region" description="Helical" evidence="1">
    <location>
        <begin position="324"/>
        <end position="345"/>
    </location>
</feature>
<accession>I3Z5S5</accession>
<evidence type="ECO:0000313" key="3">
    <source>
        <dbReference type="Proteomes" id="UP000006050"/>
    </source>
</evidence>
<keyword evidence="3" id="KW-1185">Reference proteome</keyword>
<sequence length="405" mass="46193">MIHLSSETKGSYALFSYQIKTDKIIRLTMRLLKPLYVFPLVLSGLILGIVGGFVRLGFLDWNISGTAAQHGVLMVGGFLGTLITLERAMVMKNRLWLFVAFLSGVSIPVLLLPGWSTFGQFLLLGASIGLVIIMYLQSIRHPQPYQYVMSIGAISWFLGNFTMIYTGFIPAAVPWWMGFLLFTIVGERLELSKFLPTPAFAKKILYALLGLNFIGMWIPFHGIGNWLMGGTVIFIAFWLLHFDMAKVASKKERQFKYIGIGLRVGYLWLVVNGLVLCFMEMHPLFYDLYLHTFFLGFTFSMIWAHAPIIFPMIMNIKEKPYHPILWPVWMIFQLTLIGRIGSSLLKIPDWRMWFGVANGWAILSMFALMALIVLTKIAYSKFPQRINTSIRVQIKNTENKVTEQS</sequence>
<feature type="transmembrane region" description="Helical" evidence="1">
    <location>
        <begin position="35"/>
        <end position="54"/>
    </location>
</feature>
<keyword evidence="1" id="KW-0472">Membrane</keyword>
<feature type="transmembrane region" description="Helical" evidence="1">
    <location>
        <begin position="95"/>
        <end position="112"/>
    </location>
</feature>
<feature type="transmembrane region" description="Helical" evidence="1">
    <location>
        <begin position="66"/>
        <end position="83"/>
    </location>
</feature>
<gene>
    <name evidence="2" type="ordered locus">Belba_2019</name>
</gene>
<dbReference type="RefSeq" id="WP_014772564.1">
    <property type="nucleotide sequence ID" value="NC_018010.1"/>
</dbReference>
<dbReference type="KEGG" id="bbd:Belba_2019"/>
<dbReference type="Proteomes" id="UP000006050">
    <property type="component" value="Chromosome"/>
</dbReference>
<evidence type="ECO:0008006" key="4">
    <source>
        <dbReference type="Google" id="ProtNLM"/>
    </source>
</evidence>
<reference evidence="3" key="1">
    <citation type="submission" date="2012-06" db="EMBL/GenBank/DDBJ databases">
        <title>The complete genome of Belliella baltica DSM 15883.</title>
        <authorList>
            <person name="Lucas S."/>
            <person name="Copeland A."/>
            <person name="Lapidus A."/>
            <person name="Goodwin L."/>
            <person name="Pitluck S."/>
            <person name="Peters L."/>
            <person name="Mikhailova N."/>
            <person name="Davenport K."/>
            <person name="Kyrpides N."/>
            <person name="Mavromatis K."/>
            <person name="Pagani I."/>
            <person name="Ivanova N."/>
            <person name="Ovchinnikova G."/>
            <person name="Zeytun A."/>
            <person name="Detter J.C."/>
            <person name="Han C."/>
            <person name="Land M."/>
            <person name="Hauser L."/>
            <person name="Markowitz V."/>
            <person name="Cheng J.-F."/>
            <person name="Hugenholtz P."/>
            <person name="Woyke T."/>
            <person name="Wu D."/>
            <person name="Tindall B."/>
            <person name="Pomrenke H."/>
            <person name="Brambilla E."/>
            <person name="Klenk H.-P."/>
            <person name="Eisen J.A."/>
        </authorList>
    </citation>
    <scope>NUCLEOTIDE SEQUENCE [LARGE SCALE GENOMIC DNA]</scope>
    <source>
        <strain evidence="3">DSM 15883 / CIP 108006 / LMG 21964 / BA134</strain>
    </source>
</reference>